<dbReference type="Proteomes" id="UP000823486">
    <property type="component" value="Unassembled WGS sequence"/>
</dbReference>
<feature type="region of interest" description="Disordered" evidence="1">
    <location>
        <begin position="143"/>
        <end position="185"/>
    </location>
</feature>
<dbReference type="Pfam" id="PF09580">
    <property type="entry name" value="Spore_YhcN_YlaJ"/>
    <property type="match status" value="2"/>
</dbReference>
<dbReference type="EMBL" id="JAFBFI010000002">
    <property type="protein sequence ID" value="MBM7691124.1"/>
    <property type="molecule type" value="Genomic_DNA"/>
</dbReference>
<protein>
    <recommendedName>
        <fullName evidence="5">Sporulation protein</fullName>
    </recommendedName>
</protein>
<feature type="compositionally biased region" description="Low complexity" evidence="1">
    <location>
        <begin position="23"/>
        <end position="35"/>
    </location>
</feature>
<evidence type="ECO:0000256" key="2">
    <source>
        <dbReference type="SAM" id="SignalP"/>
    </source>
</evidence>
<reference evidence="3 4" key="1">
    <citation type="submission" date="2021-01" db="EMBL/GenBank/DDBJ databases">
        <title>Genomic Encyclopedia of Type Strains, Phase IV (KMG-IV): sequencing the most valuable type-strain genomes for metagenomic binning, comparative biology and taxonomic classification.</title>
        <authorList>
            <person name="Goeker M."/>
        </authorList>
    </citation>
    <scope>NUCLEOTIDE SEQUENCE [LARGE SCALE GENOMIC DNA]</scope>
    <source>
        <strain evidence="3 4">DSM 105482</strain>
    </source>
</reference>
<feature type="region of interest" description="Disordered" evidence="1">
    <location>
        <begin position="23"/>
        <end position="51"/>
    </location>
</feature>
<evidence type="ECO:0008006" key="5">
    <source>
        <dbReference type="Google" id="ProtNLM"/>
    </source>
</evidence>
<accession>A0ABS2QE88</accession>
<feature type="chain" id="PRO_5045363080" description="Sporulation protein" evidence="2">
    <location>
        <begin position="22"/>
        <end position="245"/>
    </location>
</feature>
<comment type="caution">
    <text evidence="3">The sequence shown here is derived from an EMBL/GenBank/DDBJ whole genome shotgun (WGS) entry which is preliminary data.</text>
</comment>
<evidence type="ECO:0000313" key="3">
    <source>
        <dbReference type="EMBL" id="MBM7691124.1"/>
    </source>
</evidence>
<feature type="signal peptide" evidence="2">
    <location>
        <begin position="1"/>
        <end position="21"/>
    </location>
</feature>
<keyword evidence="4" id="KW-1185">Reference proteome</keyword>
<name>A0ABS2QE88_9BACI</name>
<gene>
    <name evidence="3" type="ORF">JOC77_000529</name>
</gene>
<evidence type="ECO:0000256" key="1">
    <source>
        <dbReference type="SAM" id="MobiDB-lite"/>
    </source>
</evidence>
<evidence type="ECO:0000313" key="4">
    <source>
        <dbReference type="Proteomes" id="UP000823486"/>
    </source>
</evidence>
<sequence>MKKVWVIFSFLVVLAGLSACGNNGNDNGVNNRGNNEATRIRNDVGNGNKNLRNENRIEKQVEELRSVDQAHVIVTGNKAYVAVRNQDDNNGNNNGNDGMMGNRNGENGNNIGNRNGGTTGNTDVGIGNDIATDDDNGMGQYGGFGDGNRLGDDVGINNDDRNMTDNNNNNGNNGDKNYSKVSTKREQQIADKVRETDKSIHKVYVSFDNEVYGRFGDFDNDMRNGNNDGLFDNFNNYVRGIFNGR</sequence>
<organism evidence="3 4">
    <name type="scientific">Peribacillus deserti</name>
    <dbReference type="NCBI Taxonomy" id="673318"/>
    <lineage>
        <taxon>Bacteria</taxon>
        <taxon>Bacillati</taxon>
        <taxon>Bacillota</taxon>
        <taxon>Bacilli</taxon>
        <taxon>Bacillales</taxon>
        <taxon>Bacillaceae</taxon>
        <taxon>Peribacillus</taxon>
    </lineage>
</organism>
<feature type="compositionally biased region" description="Low complexity" evidence="1">
    <location>
        <begin position="120"/>
        <end position="129"/>
    </location>
</feature>
<feature type="compositionally biased region" description="Low complexity" evidence="1">
    <location>
        <begin position="88"/>
        <end position="113"/>
    </location>
</feature>
<feature type="compositionally biased region" description="Low complexity" evidence="1">
    <location>
        <begin position="164"/>
        <end position="176"/>
    </location>
</feature>
<proteinExistence type="predicted"/>
<dbReference type="RefSeq" id="WP_204538125.1">
    <property type="nucleotide sequence ID" value="NZ_JAFBFI010000002.1"/>
</dbReference>
<feature type="region of interest" description="Disordered" evidence="1">
    <location>
        <begin position="83"/>
        <end position="131"/>
    </location>
</feature>
<keyword evidence="2" id="KW-0732">Signal</keyword>
<dbReference type="InterPro" id="IPR019076">
    <property type="entry name" value="Spore_lipoprot_YhcN/YlaJ-like"/>
</dbReference>
<dbReference type="PROSITE" id="PS51257">
    <property type="entry name" value="PROKAR_LIPOPROTEIN"/>
    <property type="match status" value="1"/>
</dbReference>